<organism evidence="1 2">
    <name type="scientific">Microbacterium bandirmense</name>
    <dbReference type="NCBI Taxonomy" id="3122050"/>
    <lineage>
        <taxon>Bacteria</taxon>
        <taxon>Bacillati</taxon>
        <taxon>Actinomycetota</taxon>
        <taxon>Actinomycetes</taxon>
        <taxon>Micrococcales</taxon>
        <taxon>Microbacteriaceae</taxon>
        <taxon>Microbacterium</taxon>
    </lineage>
</organism>
<sequence>MSFHIEYRLGGKPNCAGASRGDAILRALQAKKSPALIVEGEGTTFGRGEVVAVILGAGEVITPGPQPAWWDLVSEQTRSALLAGAPLSADVVTDVTSAGGTVVATAWESGPMSNWELSPASDQDWVRAQAAIRQVRG</sequence>
<evidence type="ECO:0000313" key="2">
    <source>
        <dbReference type="Proteomes" id="UP001371224"/>
    </source>
</evidence>
<gene>
    <name evidence="1" type="ORF">WDU99_07735</name>
</gene>
<accession>A0ABU8LBP4</accession>
<proteinExistence type="predicted"/>
<dbReference type="EMBL" id="JBBDGM010000005">
    <property type="protein sequence ID" value="MEJ1088204.1"/>
    <property type="molecule type" value="Genomic_DNA"/>
</dbReference>
<reference evidence="1 2" key="1">
    <citation type="submission" date="2024-02" db="EMBL/GenBank/DDBJ databases">
        <authorList>
            <person name="Saticioglu I.B."/>
        </authorList>
    </citation>
    <scope>NUCLEOTIDE SEQUENCE [LARGE SCALE GENOMIC DNA]</scope>
    <source>
        <strain evidence="1 2">Mu-80</strain>
    </source>
</reference>
<name>A0ABU8LBP4_9MICO</name>
<dbReference type="RefSeq" id="WP_337331870.1">
    <property type="nucleotide sequence ID" value="NZ_JBBDGM010000005.1"/>
</dbReference>
<evidence type="ECO:0000313" key="1">
    <source>
        <dbReference type="EMBL" id="MEJ1088204.1"/>
    </source>
</evidence>
<protein>
    <submittedName>
        <fullName evidence="1">Uncharacterized protein</fullName>
    </submittedName>
</protein>
<dbReference type="Proteomes" id="UP001371224">
    <property type="component" value="Unassembled WGS sequence"/>
</dbReference>
<comment type="caution">
    <text evidence="1">The sequence shown here is derived from an EMBL/GenBank/DDBJ whole genome shotgun (WGS) entry which is preliminary data.</text>
</comment>
<keyword evidence="2" id="KW-1185">Reference proteome</keyword>